<comment type="subcellular location">
    <subcellularLocation>
        <location evidence="1">Cytoplasm</location>
    </subcellularLocation>
</comment>
<feature type="compositionally biased region" description="Low complexity" evidence="5">
    <location>
        <begin position="345"/>
        <end position="355"/>
    </location>
</feature>
<proteinExistence type="inferred from homology"/>
<dbReference type="GO" id="GO:0015629">
    <property type="term" value="C:actin cytoskeleton"/>
    <property type="evidence" value="ECO:0007669"/>
    <property type="project" value="TreeGrafter"/>
</dbReference>
<feature type="compositionally biased region" description="Low complexity" evidence="5">
    <location>
        <begin position="19"/>
        <end position="28"/>
    </location>
</feature>
<keyword evidence="6" id="KW-1185">Reference proteome</keyword>
<organism evidence="6 8">
    <name type="scientific">Carassius auratus</name>
    <name type="common">Goldfish</name>
    <dbReference type="NCBI Taxonomy" id="7957"/>
    <lineage>
        <taxon>Eukaryota</taxon>
        <taxon>Metazoa</taxon>
        <taxon>Chordata</taxon>
        <taxon>Craniata</taxon>
        <taxon>Vertebrata</taxon>
        <taxon>Euteleostomi</taxon>
        <taxon>Actinopterygii</taxon>
        <taxon>Neopterygii</taxon>
        <taxon>Teleostei</taxon>
        <taxon>Ostariophysi</taxon>
        <taxon>Cypriniformes</taxon>
        <taxon>Cyprinidae</taxon>
        <taxon>Cyprininae</taxon>
        <taxon>Carassius</taxon>
    </lineage>
</organism>
<feature type="compositionally biased region" description="Low complexity" evidence="5">
    <location>
        <begin position="717"/>
        <end position="728"/>
    </location>
</feature>
<dbReference type="GO" id="GO:0005634">
    <property type="term" value="C:nucleus"/>
    <property type="evidence" value="ECO:0007669"/>
    <property type="project" value="TreeGrafter"/>
</dbReference>
<feature type="compositionally biased region" description="Basic and acidic residues" evidence="5">
    <location>
        <begin position="143"/>
        <end position="158"/>
    </location>
</feature>
<feature type="compositionally biased region" description="Basic and acidic residues" evidence="5">
    <location>
        <begin position="1"/>
        <end position="17"/>
    </location>
</feature>
<evidence type="ECO:0000256" key="3">
    <source>
        <dbReference type="ARBA" id="ARBA00022553"/>
    </source>
</evidence>
<sequence length="953" mass="103550">MQAGMECKHEPARRGDCRGGPTTTTPSTLNKTGANTSLQRHSTNILEEDDHSGVKAMPGLTSCQMERKTNLSRSTSLSEKELKEARTKSQIIAAQLQANSNSKGVQLFNRRRQRVNAFTLVSVGGGGVEASKNVIDSSFESPRPWDKHHSTEDQDKELNRRNLTWTAGRICSTGSDMEDACEVTREDVAEESQDRHFLPVNEKDEELSEDLTEHVKDEVSLRSDNTPSVMDRTGQDEAVDKGAHNKEIPNGYSVQCNGKADKTVTKQPTIMNRTARPFFSPTVGSSEVTSPVMNIPPAPTYDSTTQIEPSTHLVHPRPVFSPPPPPPSYPTPPLPSYSSPPPPNTAHAPSPHPSSYYIRPYAPRPTFVPNLLSEKRSITPIRSGILEEGQARRATRKSMFTFQEKPKVAPNPELLSMVQCADEKKKKPQPDAGQEEELLALGAEASNFLAEDEDIHEEAAVPEWASSLKSSRTRSRTEHKPEQALTDASGKGAELFAKRQSRMERYVHDSKDPRSLSPTMSLPPSWVYPSNMPGRVKAIVNSSNISTQISKTLQAQQTTQKKIVPAKTPVPVPAPPPEIPLENGCTKIEMELSKHQPYQLNSSLFIFNPMKDPYSTLPRAAPAPKSVVTAHSFSRQSSLPTSPLPSPYSPSAACRSAHCFSPPLNPITAGSVSSPVSSLAPERVASPRSGVQAPRPTFSTKKAGISPQEETPAPINSPDSTTPTSRTPNFTRRITGPEVPSSTVWSPSSPLVTSTSSSPIYKPTPISHSPRPIHKPVTTCPSPSALRKPIATTASPGTIFKPSAPSPVSPQWEPRCQSPAVSQDTKANHRILAKNIINAAKRKNSPSPGALSSRSLPISPVSGRIVPYEQKTVSPFQPRMLGAQSPTLTSPSPTRMIHSPVQLYNTRSLTDSDVSVESEDSGLRSPGVRSYNTCPRGWTGSLQVKRGGMPEDL</sequence>
<feature type="compositionally biased region" description="Polar residues" evidence="5">
    <location>
        <begin position="282"/>
        <end position="292"/>
    </location>
</feature>
<feature type="region of interest" description="Disordered" evidence="5">
    <location>
        <begin position="671"/>
        <end position="860"/>
    </location>
</feature>
<dbReference type="PANTHER" id="PTHR24217">
    <property type="entry name" value="PUTATIVE-RELATED"/>
    <property type="match status" value="1"/>
</dbReference>
<feature type="compositionally biased region" description="Polar residues" evidence="5">
    <location>
        <begin position="845"/>
        <end position="856"/>
    </location>
</feature>
<evidence type="ECO:0000313" key="8">
    <source>
        <dbReference type="RefSeq" id="XP_026080822.1"/>
    </source>
</evidence>
<evidence type="ECO:0000313" key="6">
    <source>
        <dbReference type="Proteomes" id="UP000515129"/>
    </source>
</evidence>
<dbReference type="GO" id="GO:0030018">
    <property type="term" value="C:Z disc"/>
    <property type="evidence" value="ECO:0007669"/>
    <property type="project" value="TreeGrafter"/>
</dbReference>
<evidence type="ECO:0000256" key="1">
    <source>
        <dbReference type="ARBA" id="ARBA00004496"/>
    </source>
</evidence>
<evidence type="ECO:0000256" key="2">
    <source>
        <dbReference type="ARBA" id="ARBA00022490"/>
    </source>
</evidence>
<dbReference type="CTD" id="11346"/>
<dbReference type="RefSeq" id="XP_026080822.1">
    <property type="nucleotide sequence ID" value="XM_026225037.1"/>
</dbReference>
<feature type="region of interest" description="Disordered" evidence="5">
    <location>
        <begin position="908"/>
        <end position="953"/>
    </location>
</feature>
<feature type="compositionally biased region" description="Pro residues" evidence="5">
    <location>
        <begin position="319"/>
        <end position="344"/>
    </location>
</feature>
<dbReference type="GeneTree" id="ENSGT00950000183054"/>
<evidence type="ECO:0000313" key="7">
    <source>
        <dbReference type="RefSeq" id="XP_026080821.1"/>
    </source>
</evidence>
<keyword evidence="2" id="KW-0963">Cytoplasm</keyword>
<feature type="region of interest" description="Disordered" evidence="5">
    <location>
        <begin position="138"/>
        <end position="158"/>
    </location>
</feature>
<name>A0A6P6LAP9_CARAU</name>
<gene>
    <name evidence="7 8" type="primary">LOC113057608</name>
</gene>
<evidence type="ECO:0000256" key="4">
    <source>
        <dbReference type="ARBA" id="ARBA00038161"/>
    </source>
</evidence>
<feature type="region of interest" description="Disordered" evidence="5">
    <location>
        <begin position="276"/>
        <end position="359"/>
    </location>
</feature>
<feature type="region of interest" description="Disordered" evidence="5">
    <location>
        <begin position="419"/>
        <end position="528"/>
    </location>
</feature>
<dbReference type="PANTHER" id="PTHR24217:SF13">
    <property type="entry name" value="SYNAPTOPODIN"/>
    <property type="match status" value="1"/>
</dbReference>
<feature type="compositionally biased region" description="Low complexity" evidence="5">
    <location>
        <begin position="739"/>
        <end position="759"/>
    </location>
</feature>
<evidence type="ECO:0000256" key="5">
    <source>
        <dbReference type="SAM" id="MobiDB-lite"/>
    </source>
</evidence>
<comment type="similarity">
    <text evidence="4">Belongs to the synaptopodin family.</text>
</comment>
<feature type="region of interest" description="Disordered" evidence="5">
    <location>
        <begin position="1"/>
        <end position="35"/>
    </location>
</feature>
<feature type="compositionally biased region" description="Basic and acidic residues" evidence="5">
    <location>
        <begin position="501"/>
        <end position="514"/>
    </location>
</feature>
<dbReference type="RefSeq" id="XP_026080821.1">
    <property type="nucleotide sequence ID" value="XM_026225036.1"/>
</dbReference>
<dbReference type="GO" id="GO:0032233">
    <property type="term" value="P:positive regulation of actin filament bundle assembly"/>
    <property type="evidence" value="ECO:0007669"/>
    <property type="project" value="TreeGrafter"/>
</dbReference>
<dbReference type="GO" id="GO:0003779">
    <property type="term" value="F:actin binding"/>
    <property type="evidence" value="ECO:0007669"/>
    <property type="project" value="TreeGrafter"/>
</dbReference>
<dbReference type="Proteomes" id="UP000515129">
    <property type="component" value="Chromosome 39"/>
</dbReference>
<accession>A0A6P6LAP9</accession>
<reference evidence="7 8" key="1">
    <citation type="submission" date="2025-04" db="UniProtKB">
        <authorList>
            <consortium name="RefSeq"/>
        </authorList>
    </citation>
    <scope>IDENTIFICATION</scope>
    <source>
        <strain evidence="7 8">Wakin</strain>
        <tissue evidence="7 8">Muscle</tissue>
    </source>
</reference>
<dbReference type="InterPro" id="IPR051976">
    <property type="entry name" value="Synaptopodin_domain"/>
</dbReference>
<feature type="compositionally biased region" description="Polar residues" evidence="5">
    <location>
        <begin position="884"/>
        <end position="893"/>
    </location>
</feature>
<dbReference type="AlphaFoldDB" id="A0A6P6LAP9"/>
<protein>
    <submittedName>
        <fullName evidence="7 8">Synaptopodin 2-like protein isoform X1</fullName>
    </submittedName>
</protein>
<dbReference type="OrthoDB" id="8943025at2759"/>
<dbReference type="KEGG" id="caua:113057608"/>
<keyword evidence="3" id="KW-0597">Phosphoprotein</keyword>
<feature type="region of interest" description="Disordered" evidence="5">
    <location>
        <begin position="876"/>
        <end position="896"/>
    </location>
</feature>